<name>A0A9P8LG65_9PEZI</name>
<dbReference type="InterPro" id="IPR058940">
    <property type="entry name" value="mS26_fungi"/>
</dbReference>
<dbReference type="Pfam" id="PF26163">
    <property type="entry name" value="mS26"/>
    <property type="match status" value="1"/>
</dbReference>
<comment type="caution">
    <text evidence="2">The sequence shown here is derived from an EMBL/GenBank/DDBJ whole genome shotgun (WGS) entry which is preliminary data.</text>
</comment>
<accession>A0A9P8LG65</accession>
<dbReference type="CDD" id="cd23703">
    <property type="entry name" value="mS26_PET12"/>
    <property type="match status" value="1"/>
</dbReference>
<keyword evidence="3" id="KW-1185">Reference proteome</keyword>
<dbReference type="EMBL" id="JAGHQM010000184">
    <property type="protein sequence ID" value="KAH0564747.1"/>
    <property type="molecule type" value="Genomic_DNA"/>
</dbReference>
<dbReference type="AlphaFoldDB" id="A0A9P8LG65"/>
<feature type="region of interest" description="Disordered" evidence="1">
    <location>
        <begin position="156"/>
        <end position="184"/>
    </location>
</feature>
<evidence type="ECO:0000256" key="1">
    <source>
        <dbReference type="SAM" id="MobiDB-lite"/>
    </source>
</evidence>
<organism evidence="2 3">
    <name type="scientific">Trichoglossum hirsutum</name>
    <dbReference type="NCBI Taxonomy" id="265104"/>
    <lineage>
        <taxon>Eukaryota</taxon>
        <taxon>Fungi</taxon>
        <taxon>Dikarya</taxon>
        <taxon>Ascomycota</taxon>
        <taxon>Pezizomycotina</taxon>
        <taxon>Geoglossomycetes</taxon>
        <taxon>Geoglossales</taxon>
        <taxon>Geoglossaceae</taxon>
        <taxon>Trichoglossum</taxon>
    </lineage>
</organism>
<protein>
    <submittedName>
        <fullName evidence="2">Uncharacterized protein</fullName>
    </submittedName>
</protein>
<sequence length="307" mass="35348">MAPRAIVPSFSRCQSCSTYTSVFRTFSTFQPNLKYGPESPKFIEVPRPRQSRPPPNRRIKGILPVPRDIFSRRRPTNLTPKYFAAVTPEPSATKGDVKPRGEQGEFVAWKRRMAALRRRNLREGLVGLYDRKKETDRATAARNAFRAAERERLLHEEEREDVRLTSPTVPQSLRQLQRGPLPDPDRDQRIAAKAAMVQIKQAQRAEQRKDSLHTLYMHARDFITTEDQLNEAIERIFVSHPKEFVDSDKGENIWNTGPPDTVQEMLDRVNKAEKKAVDFHEGLAVLTDRRVKRIAEELTGGKMDPQR</sequence>
<evidence type="ECO:0000313" key="2">
    <source>
        <dbReference type="EMBL" id="KAH0564747.1"/>
    </source>
</evidence>
<gene>
    <name evidence="2" type="ORF">GP486_001856</name>
</gene>
<reference evidence="2" key="1">
    <citation type="submission" date="2021-03" db="EMBL/GenBank/DDBJ databases">
        <title>Comparative genomics and phylogenomic investigation of the class Geoglossomycetes provide insights into ecological specialization and systematics.</title>
        <authorList>
            <person name="Melie T."/>
            <person name="Pirro S."/>
            <person name="Miller A.N."/>
            <person name="Quandt A."/>
        </authorList>
    </citation>
    <scope>NUCLEOTIDE SEQUENCE</scope>
    <source>
        <strain evidence="2">CAQ_001_2017</strain>
    </source>
</reference>
<feature type="compositionally biased region" description="Polar residues" evidence="1">
    <location>
        <begin position="165"/>
        <end position="175"/>
    </location>
</feature>
<evidence type="ECO:0000313" key="3">
    <source>
        <dbReference type="Proteomes" id="UP000750711"/>
    </source>
</evidence>
<proteinExistence type="predicted"/>
<dbReference type="Proteomes" id="UP000750711">
    <property type="component" value="Unassembled WGS sequence"/>
</dbReference>